<dbReference type="EMBL" id="JAURTK010000008">
    <property type="protein sequence ID" value="MDP9650193.1"/>
    <property type="molecule type" value="Genomic_DNA"/>
</dbReference>
<evidence type="ECO:0000313" key="3">
    <source>
        <dbReference type="Proteomes" id="UP001229486"/>
    </source>
</evidence>
<reference evidence="2" key="1">
    <citation type="submission" date="2023-07" db="EMBL/GenBank/DDBJ databases">
        <title>Sorghum-associated microbial communities from plants grown in Nebraska, USA.</title>
        <authorList>
            <person name="Schachtman D."/>
        </authorList>
    </citation>
    <scope>NUCLEOTIDE SEQUENCE</scope>
    <source>
        <strain evidence="2">DS1061</strain>
    </source>
</reference>
<organism evidence="2 3">
    <name type="scientific">Paraburkholderia caledonica</name>
    <dbReference type="NCBI Taxonomy" id="134536"/>
    <lineage>
        <taxon>Bacteria</taxon>
        <taxon>Pseudomonadati</taxon>
        <taxon>Pseudomonadota</taxon>
        <taxon>Betaproteobacteria</taxon>
        <taxon>Burkholderiales</taxon>
        <taxon>Burkholderiaceae</taxon>
        <taxon>Paraburkholderia</taxon>
    </lineage>
</organism>
<evidence type="ECO:0000313" key="2">
    <source>
        <dbReference type="EMBL" id="MDP9650193.1"/>
    </source>
</evidence>
<sequence>MFAIAWLLSHSAQKIPPGGLAGGPRDPNLGDKSGGFGRRTNCDGWTNRLAIPLRSPGVKPSDLQCIHHAGPGLRLPIPGLMP</sequence>
<feature type="region of interest" description="Disordered" evidence="1">
    <location>
        <begin position="15"/>
        <end position="35"/>
    </location>
</feature>
<dbReference type="AlphaFoldDB" id="A0AB73IJK8"/>
<gene>
    <name evidence="2" type="ORF">J2793_005661</name>
</gene>
<evidence type="ECO:0000256" key="1">
    <source>
        <dbReference type="SAM" id="MobiDB-lite"/>
    </source>
</evidence>
<accession>A0AB73IJK8</accession>
<proteinExistence type="predicted"/>
<protein>
    <submittedName>
        <fullName evidence="2">Uncharacterized protein</fullName>
    </submittedName>
</protein>
<comment type="caution">
    <text evidence="2">The sequence shown here is derived from an EMBL/GenBank/DDBJ whole genome shotgun (WGS) entry which is preliminary data.</text>
</comment>
<dbReference type="Proteomes" id="UP001229486">
    <property type="component" value="Unassembled WGS sequence"/>
</dbReference>
<name>A0AB73IJK8_9BURK</name>